<dbReference type="VEuPathDB" id="FungiDB:TRICI_000852"/>
<feature type="compositionally biased region" description="Basic and acidic residues" evidence="1">
    <location>
        <begin position="67"/>
        <end position="78"/>
    </location>
</feature>
<dbReference type="SUPFAM" id="SSF52402">
    <property type="entry name" value="Adenine nucleotide alpha hydrolases-like"/>
    <property type="match status" value="1"/>
</dbReference>
<evidence type="ECO:0000313" key="4">
    <source>
        <dbReference type="Proteomes" id="UP000761534"/>
    </source>
</evidence>
<dbReference type="PRINTS" id="PR01438">
    <property type="entry name" value="UNVRSLSTRESS"/>
</dbReference>
<evidence type="ECO:0000259" key="2">
    <source>
        <dbReference type="Pfam" id="PF00582"/>
    </source>
</evidence>
<feature type="compositionally biased region" description="Acidic residues" evidence="1">
    <location>
        <begin position="57"/>
        <end position="66"/>
    </location>
</feature>
<proteinExistence type="predicted"/>
<gene>
    <name evidence="3" type="ORF">TRICI_000852</name>
</gene>
<sequence length="497" mass="56244">MANNMSLESALEEERLSVMKMLEESGKKKKDDEAKKKEGEQRGRQRRPVSLLLNDEPVVDDDDDEEQKAPEPRPRSKSDYGGVRSMDDPSDPFATKGQYYYSSDSLRSPTRESRKDKLTLGERPTMPQRAHSSSSYLEDKDLPGETRRLSEHELSRLNEIYSDENRRLEKDSDDGEDDDDDSDDSDEDDNESGESDVDEAPPHAASTIISEQEELARKENVPKSESPANVQKLKYRSLLDEDGSESDRKKSKAEYAAYKRRIIHPNTAFDTDAPADTPYTSDNEELRDAKRAAQLDMEISPIHSNQRTRRMLRTLERGKLDSLSDPNTPRLNSFIVSTDLSPEATHALEWTIGTVLRDGNVLYVVCAFEDDGSQTPTTQEEERLSAMEKMTNSVSKLLTKTRLQIHVIFEVMHCKSPKHMLTEIIDHVTPTLVILGSRGRSALKGVLLGSFSNYIVERSSVPVMVARRKLQKTKNKGLNVRLANNLRRTQLSDAKID</sequence>
<dbReference type="PANTHER" id="PTHR46100:SF4">
    <property type="entry name" value="USPA DOMAIN-CONTAINING PROTEIN"/>
    <property type="match status" value="1"/>
</dbReference>
<accession>A0A642VA50</accession>
<dbReference type="InterPro" id="IPR014729">
    <property type="entry name" value="Rossmann-like_a/b/a_fold"/>
</dbReference>
<feature type="compositionally biased region" description="Basic and acidic residues" evidence="1">
    <location>
        <begin position="137"/>
        <end position="156"/>
    </location>
</feature>
<dbReference type="PANTHER" id="PTHR46100">
    <property type="entry name" value="IMP2'P"/>
    <property type="match status" value="1"/>
</dbReference>
<dbReference type="EMBL" id="SWFS01000071">
    <property type="protein sequence ID" value="KAA8917012.1"/>
    <property type="molecule type" value="Genomic_DNA"/>
</dbReference>
<dbReference type="Gene3D" id="3.40.50.620">
    <property type="entry name" value="HUPs"/>
    <property type="match status" value="1"/>
</dbReference>
<dbReference type="Proteomes" id="UP000761534">
    <property type="component" value="Unassembled WGS sequence"/>
</dbReference>
<feature type="compositionally biased region" description="Basic and acidic residues" evidence="1">
    <location>
        <begin position="12"/>
        <end position="43"/>
    </location>
</feature>
<dbReference type="AlphaFoldDB" id="A0A642VA50"/>
<feature type="domain" description="UspA" evidence="2">
    <location>
        <begin position="335"/>
        <end position="467"/>
    </location>
</feature>
<evidence type="ECO:0000256" key="1">
    <source>
        <dbReference type="SAM" id="MobiDB-lite"/>
    </source>
</evidence>
<dbReference type="InterPro" id="IPR006015">
    <property type="entry name" value="Universal_stress_UspA"/>
</dbReference>
<dbReference type="OrthoDB" id="992776at2759"/>
<organism evidence="3 4">
    <name type="scientific">Trichomonascus ciferrii</name>
    <dbReference type="NCBI Taxonomy" id="44093"/>
    <lineage>
        <taxon>Eukaryota</taxon>
        <taxon>Fungi</taxon>
        <taxon>Dikarya</taxon>
        <taxon>Ascomycota</taxon>
        <taxon>Saccharomycotina</taxon>
        <taxon>Dipodascomycetes</taxon>
        <taxon>Dipodascales</taxon>
        <taxon>Trichomonascaceae</taxon>
        <taxon>Trichomonascus</taxon>
        <taxon>Trichomonascus ciferrii complex</taxon>
    </lineage>
</organism>
<dbReference type="InterPro" id="IPR006016">
    <property type="entry name" value="UspA"/>
</dbReference>
<name>A0A642VA50_9ASCO</name>
<feature type="region of interest" description="Disordered" evidence="1">
    <location>
        <begin position="1"/>
        <end position="234"/>
    </location>
</feature>
<dbReference type="Pfam" id="PF00582">
    <property type="entry name" value="Usp"/>
    <property type="match status" value="1"/>
</dbReference>
<protein>
    <recommendedName>
        <fullName evidence="2">UspA domain-containing protein</fullName>
    </recommendedName>
</protein>
<feature type="compositionally biased region" description="Acidic residues" evidence="1">
    <location>
        <begin position="171"/>
        <end position="199"/>
    </location>
</feature>
<comment type="caution">
    <text evidence="3">The sequence shown here is derived from an EMBL/GenBank/DDBJ whole genome shotgun (WGS) entry which is preliminary data.</text>
</comment>
<feature type="compositionally biased region" description="Basic and acidic residues" evidence="1">
    <location>
        <begin position="109"/>
        <end position="120"/>
    </location>
</feature>
<reference evidence="3" key="1">
    <citation type="journal article" date="2019" name="G3 (Bethesda)">
        <title>Genome Assemblies of Two Rare Opportunistic Yeast Pathogens: Diutina rugosa (syn. Candida rugosa) and Trichomonascus ciferrii (syn. Candida ciferrii).</title>
        <authorList>
            <person name="Mixao V."/>
            <person name="Saus E."/>
            <person name="Hansen A.P."/>
            <person name="Lass-Florl C."/>
            <person name="Gabaldon T."/>
        </authorList>
    </citation>
    <scope>NUCLEOTIDE SEQUENCE</scope>
    <source>
        <strain evidence="3">CBS 4856</strain>
    </source>
</reference>
<evidence type="ECO:0000313" key="3">
    <source>
        <dbReference type="EMBL" id="KAA8917012.1"/>
    </source>
</evidence>
<keyword evidence="4" id="KW-1185">Reference proteome</keyword>
<dbReference type="CDD" id="cd23659">
    <property type="entry name" value="USP_At3g01520-like"/>
    <property type="match status" value="1"/>
</dbReference>